<proteinExistence type="predicted"/>
<reference evidence="2" key="1">
    <citation type="journal article" date="2013" name="Genome">
        <title>Draft Genome Sequences of Porphyromonas crevioricanis JCM 15906T and Porphyromonas cansulci JCM 13913T Isolated from a Canine Oral Cavity.</title>
        <authorList>
            <person name="Sakamoto M."/>
            <person name="Tanaka N."/>
            <person name="Shiwa Y."/>
            <person name="Yoshikawa H."/>
            <person name="Ohkuma M."/>
        </authorList>
    </citation>
    <scope>NUCLEOTIDE SEQUENCE [LARGE SCALE GENOMIC DNA]</scope>
    <source>
        <strain evidence="2">JCM 15906</strain>
    </source>
</reference>
<name>S4PGM9_9PORP</name>
<sequence length="41" mass="4566">MTFQNVLIAKLSLIIQEQPEGGCALTPNAYLCFVNIQSIKR</sequence>
<dbReference type="AlphaFoldDB" id="S4PGM9"/>
<accession>S4PGM9</accession>
<dbReference type="EMBL" id="BAOU01000013">
    <property type="protein sequence ID" value="GAD04826.1"/>
    <property type="molecule type" value="Genomic_DNA"/>
</dbReference>
<reference evidence="1 2" key="2">
    <citation type="journal article" date="2013" name="Genome Announc.">
        <title>Draft Genome Sequences of Porphyromonas crevioricanis JCM 15906T and Porphyromonas cansulci JCM 13913T Isolated from a Canine Oral Cavity.</title>
        <authorList>
            <person name="Sakamoto M."/>
            <person name="Tanaka N."/>
            <person name="Shiwa Y."/>
            <person name="Yoshikawa H."/>
            <person name="Ohkuma M."/>
        </authorList>
    </citation>
    <scope>NUCLEOTIDE SEQUENCE [LARGE SCALE GENOMIC DNA]</scope>
    <source>
        <strain evidence="1 2">JCM 15906</strain>
    </source>
</reference>
<evidence type="ECO:0000313" key="1">
    <source>
        <dbReference type="EMBL" id="GAD04826.1"/>
    </source>
</evidence>
<protein>
    <submittedName>
        <fullName evidence="1">Uncharacterized protein</fullName>
    </submittedName>
</protein>
<comment type="caution">
    <text evidence="1">The sequence shown here is derived from an EMBL/GenBank/DDBJ whole genome shotgun (WGS) entry which is preliminary data.</text>
</comment>
<organism evidence="1 2">
    <name type="scientific">Porphyromonas crevioricanis JCM 15906</name>
    <dbReference type="NCBI Taxonomy" id="1305617"/>
    <lineage>
        <taxon>Bacteria</taxon>
        <taxon>Pseudomonadati</taxon>
        <taxon>Bacteroidota</taxon>
        <taxon>Bacteroidia</taxon>
        <taxon>Bacteroidales</taxon>
        <taxon>Porphyromonadaceae</taxon>
        <taxon>Porphyromonas</taxon>
    </lineage>
</organism>
<evidence type="ECO:0000313" key="2">
    <source>
        <dbReference type="Proteomes" id="UP000018031"/>
    </source>
</evidence>
<gene>
    <name evidence="1" type="ORF">PORCRE_522</name>
</gene>
<dbReference type="Proteomes" id="UP000018031">
    <property type="component" value="Unassembled WGS sequence"/>
</dbReference>